<comment type="subunit">
    <text evidence="3">Homodimer.</text>
</comment>
<comment type="caution">
    <text evidence="12">The sequence shown here is derived from an EMBL/GenBank/DDBJ whole genome shotgun (WGS) entry which is preliminary data.</text>
</comment>
<comment type="similarity">
    <text evidence="2 8">Belongs to the protease inhibitor I16 (SSI) family.</text>
</comment>
<evidence type="ECO:0000256" key="1">
    <source>
        <dbReference type="ARBA" id="ARBA00004613"/>
    </source>
</evidence>
<protein>
    <submittedName>
        <fullName evidence="12">SSI family serine proteinase inhibitor</fullName>
    </submittedName>
</protein>
<dbReference type="Proteomes" id="UP001595923">
    <property type="component" value="Unassembled WGS sequence"/>
</dbReference>
<comment type="subcellular location">
    <subcellularLocation>
        <location evidence="1">Secreted</location>
    </subcellularLocation>
</comment>
<dbReference type="RefSeq" id="WP_378579349.1">
    <property type="nucleotide sequence ID" value="NZ_JBHSFQ010000037.1"/>
</dbReference>
<evidence type="ECO:0000256" key="9">
    <source>
        <dbReference type="SAM" id="MobiDB-lite"/>
    </source>
</evidence>
<feature type="signal peptide" evidence="10">
    <location>
        <begin position="1"/>
        <end position="29"/>
    </location>
</feature>
<gene>
    <name evidence="12" type="ORF">ACFO4E_26450</name>
</gene>
<dbReference type="InterPro" id="IPR036819">
    <property type="entry name" value="Subtilisin_inhibitor-like_sf"/>
</dbReference>
<evidence type="ECO:0000313" key="12">
    <source>
        <dbReference type="EMBL" id="MFC4565413.1"/>
    </source>
</evidence>
<feature type="chain" id="PRO_5047303624" evidence="10">
    <location>
        <begin position="30"/>
        <end position="134"/>
    </location>
</feature>
<keyword evidence="6 8" id="KW-0722">Serine protease inhibitor</keyword>
<keyword evidence="5 8" id="KW-0646">Protease inhibitor</keyword>
<evidence type="ECO:0000313" key="13">
    <source>
        <dbReference type="Proteomes" id="UP001595923"/>
    </source>
</evidence>
<evidence type="ECO:0000256" key="6">
    <source>
        <dbReference type="ARBA" id="ARBA00022900"/>
    </source>
</evidence>
<reference evidence="13" key="1">
    <citation type="journal article" date="2019" name="Int. J. Syst. Evol. Microbiol.">
        <title>The Global Catalogue of Microorganisms (GCM) 10K type strain sequencing project: providing services to taxonomists for standard genome sequencing and annotation.</title>
        <authorList>
            <consortium name="The Broad Institute Genomics Platform"/>
            <consortium name="The Broad Institute Genome Sequencing Center for Infectious Disease"/>
            <person name="Wu L."/>
            <person name="Ma J."/>
        </authorList>
    </citation>
    <scope>NUCLEOTIDE SEQUENCE [LARGE SCALE GENOMIC DNA]</scope>
    <source>
        <strain evidence="13">XZYJ18</strain>
    </source>
</reference>
<keyword evidence="7" id="KW-1015">Disulfide bond</keyword>
<evidence type="ECO:0000259" key="11">
    <source>
        <dbReference type="Pfam" id="PF00720"/>
    </source>
</evidence>
<evidence type="ECO:0000256" key="8">
    <source>
        <dbReference type="RuleBase" id="RU003471"/>
    </source>
</evidence>
<dbReference type="InterPro" id="IPR023549">
    <property type="entry name" value="Subtilisin_inhibitor"/>
</dbReference>
<proteinExistence type="inferred from homology"/>
<dbReference type="Gene3D" id="3.30.350.10">
    <property type="entry name" value="Subtilisin inhibitor-like"/>
    <property type="match status" value="1"/>
</dbReference>
<keyword evidence="4" id="KW-0964">Secreted</keyword>
<name>A0ABV9E430_9ACTN</name>
<dbReference type="SUPFAM" id="SSF55399">
    <property type="entry name" value="Subtilisin inhibitor"/>
    <property type="match status" value="1"/>
</dbReference>
<evidence type="ECO:0000256" key="3">
    <source>
        <dbReference type="ARBA" id="ARBA00011738"/>
    </source>
</evidence>
<evidence type="ECO:0000256" key="7">
    <source>
        <dbReference type="ARBA" id="ARBA00023157"/>
    </source>
</evidence>
<feature type="region of interest" description="Disordered" evidence="9">
    <location>
        <begin position="41"/>
        <end position="72"/>
    </location>
</feature>
<evidence type="ECO:0000256" key="5">
    <source>
        <dbReference type="ARBA" id="ARBA00022690"/>
    </source>
</evidence>
<organism evidence="12 13">
    <name type="scientific">Nocardiopsis mangrovi</name>
    <dbReference type="NCBI Taxonomy" id="1179818"/>
    <lineage>
        <taxon>Bacteria</taxon>
        <taxon>Bacillati</taxon>
        <taxon>Actinomycetota</taxon>
        <taxon>Actinomycetes</taxon>
        <taxon>Streptosporangiales</taxon>
        <taxon>Nocardiopsidaceae</taxon>
        <taxon>Nocardiopsis</taxon>
    </lineage>
</organism>
<keyword evidence="10" id="KW-0732">Signal</keyword>
<sequence length="134" mass="13830">MRKQRTSAMIATLLAVGAGTLVAPAGAQAHESPGATLQLSMETGKDSGGDRSAVTLDCNPSGGSHPEADSSCTSLEAVGGRFADLPTRGQVCTMEYRPVTVRASGRWDGETVDYTEEFANPCIAADSTDGVFGF</sequence>
<dbReference type="Pfam" id="PF00720">
    <property type="entry name" value="SSI"/>
    <property type="match status" value="1"/>
</dbReference>
<feature type="domain" description="Subtilisin inhibitor" evidence="11">
    <location>
        <begin position="35"/>
        <end position="120"/>
    </location>
</feature>
<dbReference type="PRINTS" id="PR00294">
    <property type="entry name" value="SSBTLNINHBTR"/>
</dbReference>
<evidence type="ECO:0000256" key="2">
    <source>
        <dbReference type="ARBA" id="ARBA00010472"/>
    </source>
</evidence>
<keyword evidence="13" id="KW-1185">Reference proteome</keyword>
<evidence type="ECO:0000256" key="4">
    <source>
        <dbReference type="ARBA" id="ARBA00022525"/>
    </source>
</evidence>
<dbReference type="InterPro" id="IPR000691">
    <property type="entry name" value="Prot_inh_I16_SSI"/>
</dbReference>
<accession>A0ABV9E430</accession>
<dbReference type="EMBL" id="JBHSFQ010000037">
    <property type="protein sequence ID" value="MFC4565413.1"/>
    <property type="molecule type" value="Genomic_DNA"/>
</dbReference>
<evidence type="ECO:0000256" key="10">
    <source>
        <dbReference type="SAM" id="SignalP"/>
    </source>
</evidence>